<feature type="transmembrane region" description="Helical" evidence="1">
    <location>
        <begin position="404"/>
        <end position="427"/>
    </location>
</feature>
<feature type="transmembrane region" description="Helical" evidence="1">
    <location>
        <begin position="339"/>
        <end position="361"/>
    </location>
</feature>
<evidence type="ECO:0000313" key="3">
    <source>
        <dbReference type="Proteomes" id="UP000799750"/>
    </source>
</evidence>
<keyword evidence="3" id="KW-1185">Reference proteome</keyword>
<protein>
    <submittedName>
        <fullName evidence="2">Uncharacterized protein</fullName>
    </submittedName>
</protein>
<feature type="transmembrane region" description="Helical" evidence="1">
    <location>
        <begin position="122"/>
        <end position="146"/>
    </location>
</feature>
<dbReference type="PANTHER" id="PTHR37544:SF1">
    <property type="entry name" value="PHOSPHORIBOSYLAMINOIMIDAZOLE-SUCCINOCARBOXAMIDE SYNTHASE"/>
    <property type="match status" value="1"/>
</dbReference>
<dbReference type="Proteomes" id="UP000799750">
    <property type="component" value="Unassembled WGS sequence"/>
</dbReference>
<feature type="transmembrane region" description="Helical" evidence="1">
    <location>
        <begin position="59"/>
        <end position="77"/>
    </location>
</feature>
<keyword evidence="1" id="KW-1133">Transmembrane helix</keyword>
<name>A0A6A6QFL4_9PEZI</name>
<dbReference type="AlphaFoldDB" id="A0A6A6QFL4"/>
<evidence type="ECO:0000256" key="1">
    <source>
        <dbReference type="SAM" id="Phobius"/>
    </source>
</evidence>
<evidence type="ECO:0000313" key="2">
    <source>
        <dbReference type="EMBL" id="KAF2491195.1"/>
    </source>
</evidence>
<sequence>MQKGDALTWRPPYLRRRVLLAFLTLFCALLAALEGLNQLSERRQGLASPVESRRYSWTYGPTAVLTIIAAFWSRVEFQAKQSAPWITLRKKPMPASRTVLLDYISPLQLTSVYKALKNGDFIVGLASIGSILFKVLIIFSTSLLSLSRIEYHRPSYPTVQSIKNGSTTTPEGRLLVQSGPLRAMEGCMGAIILLTGCLVTLVPREGIALGELKTIAALAAIIATSPGLISMLRGTGATELKVVKQRLLGHFFYSQVTTSAKRTGLRIQADGDDQGRSQADAVDDFSYSWQPLPIKPWVQSSIFFVIIAVIVGLEVSLQISQKHNGLGDVNTDEHVHYVWVYIPALVMVSVGLTFASLDFTIRCLAPYSKLRLATGASLRQSIASNFLDQTAATTIVQSIRSKKWAVLATTIATLLGSALTIIASGMYSPQTVPHIQEVQLRMDPWIFDSTADLAQDYIDLGIYNAGLIIHANLSDPAWTYGDLTIPKLAVSSPQNSAAPEKLFSSDIGSYDSISLTAIIPAIQSRLSCALVKAAQLNATFSNSTDPGGYETSVTVHIPDGLCAVYNSTEGGTPLTTYASPDAFFGAAYTESGCLQYYMWGETGSLAEGIKHVAMLACKESVDQIQVKATFSYPGFQIDLSRPPVPQEPTRTPSSVYNDSFLDYGYLPVISNPPDQPDSFFSGVVYGKYGIPITDLGTPSTYESVMTAIERMHNIICTQLIGAFDRIPTNASTVGSLVPANVTNPNRLRLVQDPISTRVLEAMLATMLLLGALATFLVNPRHVVPKNPCSIAAVASLLADSEMLSEMDAAMHEMEDEEV</sequence>
<organism evidence="2 3">
    <name type="scientific">Lophium mytilinum</name>
    <dbReference type="NCBI Taxonomy" id="390894"/>
    <lineage>
        <taxon>Eukaryota</taxon>
        <taxon>Fungi</taxon>
        <taxon>Dikarya</taxon>
        <taxon>Ascomycota</taxon>
        <taxon>Pezizomycotina</taxon>
        <taxon>Dothideomycetes</taxon>
        <taxon>Pleosporomycetidae</taxon>
        <taxon>Mytilinidiales</taxon>
        <taxon>Mytilinidiaceae</taxon>
        <taxon>Lophium</taxon>
    </lineage>
</organism>
<dbReference type="PANTHER" id="PTHR37544">
    <property type="entry name" value="SPRAY-RELATED"/>
    <property type="match status" value="1"/>
</dbReference>
<feature type="non-terminal residue" evidence="2">
    <location>
        <position position="818"/>
    </location>
</feature>
<feature type="transmembrane region" description="Helical" evidence="1">
    <location>
        <begin position="297"/>
        <end position="319"/>
    </location>
</feature>
<accession>A0A6A6QFL4</accession>
<dbReference type="OrthoDB" id="3946457at2759"/>
<dbReference type="InterPro" id="IPR021840">
    <property type="entry name" value="DUF3433"/>
</dbReference>
<feature type="transmembrane region" description="Helical" evidence="1">
    <location>
        <begin position="214"/>
        <end position="232"/>
    </location>
</feature>
<keyword evidence="1" id="KW-0472">Membrane</keyword>
<proteinExistence type="predicted"/>
<gene>
    <name evidence="2" type="ORF">BU16DRAFT_469481</name>
</gene>
<reference evidence="2" key="1">
    <citation type="journal article" date="2020" name="Stud. Mycol.">
        <title>101 Dothideomycetes genomes: a test case for predicting lifestyles and emergence of pathogens.</title>
        <authorList>
            <person name="Haridas S."/>
            <person name="Albert R."/>
            <person name="Binder M."/>
            <person name="Bloem J."/>
            <person name="Labutti K."/>
            <person name="Salamov A."/>
            <person name="Andreopoulos B."/>
            <person name="Baker S."/>
            <person name="Barry K."/>
            <person name="Bills G."/>
            <person name="Bluhm B."/>
            <person name="Cannon C."/>
            <person name="Castanera R."/>
            <person name="Culley D."/>
            <person name="Daum C."/>
            <person name="Ezra D."/>
            <person name="Gonzalez J."/>
            <person name="Henrissat B."/>
            <person name="Kuo A."/>
            <person name="Liang C."/>
            <person name="Lipzen A."/>
            <person name="Lutzoni F."/>
            <person name="Magnuson J."/>
            <person name="Mondo S."/>
            <person name="Nolan M."/>
            <person name="Ohm R."/>
            <person name="Pangilinan J."/>
            <person name="Park H.-J."/>
            <person name="Ramirez L."/>
            <person name="Alfaro M."/>
            <person name="Sun H."/>
            <person name="Tritt A."/>
            <person name="Yoshinaga Y."/>
            <person name="Zwiers L.-H."/>
            <person name="Turgeon B."/>
            <person name="Goodwin S."/>
            <person name="Spatafora J."/>
            <person name="Crous P."/>
            <person name="Grigoriev I."/>
        </authorList>
    </citation>
    <scope>NUCLEOTIDE SEQUENCE</scope>
    <source>
        <strain evidence="2">CBS 269.34</strain>
    </source>
</reference>
<keyword evidence="1" id="KW-0812">Transmembrane</keyword>
<dbReference type="Pfam" id="PF11915">
    <property type="entry name" value="DUF3433"/>
    <property type="match status" value="2"/>
</dbReference>
<dbReference type="EMBL" id="MU004196">
    <property type="protein sequence ID" value="KAF2491195.1"/>
    <property type="molecule type" value="Genomic_DNA"/>
</dbReference>